<reference evidence="2" key="1">
    <citation type="submission" date="2020-11" db="EMBL/GenBank/DDBJ databases">
        <authorList>
            <consortium name="DOE Joint Genome Institute"/>
            <person name="Ahrendt S."/>
            <person name="Riley R."/>
            <person name="Andreopoulos W."/>
            <person name="LaButti K."/>
            <person name="Pangilinan J."/>
            <person name="Ruiz-duenas F.J."/>
            <person name="Barrasa J.M."/>
            <person name="Sanchez-Garcia M."/>
            <person name="Camarero S."/>
            <person name="Miyauchi S."/>
            <person name="Serrano A."/>
            <person name="Linde D."/>
            <person name="Babiker R."/>
            <person name="Drula E."/>
            <person name="Ayuso-Fernandez I."/>
            <person name="Pacheco R."/>
            <person name="Padilla G."/>
            <person name="Ferreira P."/>
            <person name="Barriuso J."/>
            <person name="Kellner H."/>
            <person name="Castanera R."/>
            <person name="Alfaro M."/>
            <person name="Ramirez L."/>
            <person name="Pisabarro A.G."/>
            <person name="Kuo A."/>
            <person name="Tritt A."/>
            <person name="Lipzen A."/>
            <person name="He G."/>
            <person name="Yan M."/>
            <person name="Ng V."/>
            <person name="Cullen D."/>
            <person name="Martin F."/>
            <person name="Rosso M.-N."/>
            <person name="Henrissat B."/>
            <person name="Hibbett D."/>
            <person name="Martinez A.T."/>
            <person name="Grigoriev I.V."/>
        </authorList>
    </citation>
    <scope>NUCLEOTIDE SEQUENCE</scope>
    <source>
        <strain evidence="2">AH 44721</strain>
    </source>
</reference>
<feature type="compositionally biased region" description="Polar residues" evidence="1">
    <location>
        <begin position="16"/>
        <end position="38"/>
    </location>
</feature>
<evidence type="ECO:0000313" key="2">
    <source>
        <dbReference type="EMBL" id="KAF8868052.1"/>
    </source>
</evidence>
<evidence type="ECO:0000256" key="1">
    <source>
        <dbReference type="SAM" id="MobiDB-lite"/>
    </source>
</evidence>
<feature type="region of interest" description="Disordered" evidence="1">
    <location>
        <begin position="1"/>
        <end position="38"/>
    </location>
</feature>
<proteinExistence type="predicted"/>
<organism evidence="2 3">
    <name type="scientific">Gymnopilus junonius</name>
    <name type="common">Spectacular rustgill mushroom</name>
    <name type="synonym">Gymnopilus spectabilis subsp. junonius</name>
    <dbReference type="NCBI Taxonomy" id="109634"/>
    <lineage>
        <taxon>Eukaryota</taxon>
        <taxon>Fungi</taxon>
        <taxon>Dikarya</taxon>
        <taxon>Basidiomycota</taxon>
        <taxon>Agaricomycotina</taxon>
        <taxon>Agaricomycetes</taxon>
        <taxon>Agaricomycetidae</taxon>
        <taxon>Agaricales</taxon>
        <taxon>Agaricineae</taxon>
        <taxon>Hymenogastraceae</taxon>
        <taxon>Gymnopilus</taxon>
    </lineage>
</organism>
<name>A0A9P5N6H6_GYMJU</name>
<gene>
    <name evidence="2" type="ORF">CPB84DRAFT_1858600</name>
</gene>
<dbReference type="AlphaFoldDB" id="A0A9P5N6H6"/>
<dbReference type="EMBL" id="JADNYJ010000818">
    <property type="protein sequence ID" value="KAF8868052.1"/>
    <property type="molecule type" value="Genomic_DNA"/>
</dbReference>
<dbReference type="Proteomes" id="UP000724874">
    <property type="component" value="Unassembled WGS sequence"/>
</dbReference>
<comment type="caution">
    <text evidence="2">The sequence shown here is derived from an EMBL/GenBank/DDBJ whole genome shotgun (WGS) entry which is preliminary data.</text>
</comment>
<protein>
    <submittedName>
        <fullName evidence="2">Uncharacterized protein</fullName>
    </submittedName>
</protein>
<keyword evidence="3" id="KW-1185">Reference proteome</keyword>
<sequence length="88" mass="9510">MSVDSTEAPEPKPPYTASTSSDANQESGLRTASASGNLSSDKEHLIEYFGIPRHLIGTKNQGLRVNWEKYSACVTAINQAQHLYSAGK</sequence>
<accession>A0A9P5N6H6</accession>
<evidence type="ECO:0000313" key="3">
    <source>
        <dbReference type="Proteomes" id="UP000724874"/>
    </source>
</evidence>